<dbReference type="Proteomes" id="UP001341840">
    <property type="component" value="Unassembled WGS sequence"/>
</dbReference>
<gene>
    <name evidence="1" type="ORF">PIB30_009640</name>
</gene>
<organism evidence="1 2">
    <name type="scientific">Stylosanthes scabra</name>
    <dbReference type="NCBI Taxonomy" id="79078"/>
    <lineage>
        <taxon>Eukaryota</taxon>
        <taxon>Viridiplantae</taxon>
        <taxon>Streptophyta</taxon>
        <taxon>Embryophyta</taxon>
        <taxon>Tracheophyta</taxon>
        <taxon>Spermatophyta</taxon>
        <taxon>Magnoliopsida</taxon>
        <taxon>eudicotyledons</taxon>
        <taxon>Gunneridae</taxon>
        <taxon>Pentapetalae</taxon>
        <taxon>rosids</taxon>
        <taxon>fabids</taxon>
        <taxon>Fabales</taxon>
        <taxon>Fabaceae</taxon>
        <taxon>Papilionoideae</taxon>
        <taxon>50 kb inversion clade</taxon>
        <taxon>dalbergioids sensu lato</taxon>
        <taxon>Dalbergieae</taxon>
        <taxon>Pterocarpus clade</taxon>
        <taxon>Stylosanthes</taxon>
    </lineage>
</organism>
<proteinExistence type="predicted"/>
<comment type="caution">
    <text evidence="1">The sequence shown here is derived from an EMBL/GenBank/DDBJ whole genome shotgun (WGS) entry which is preliminary data.</text>
</comment>
<name>A0ABU6T550_9FABA</name>
<accession>A0ABU6T550</accession>
<sequence>MRSLNLTVSHTIIIDYVSDCDWSQVVVRKSRQTQAHLVEVASSYPPPSNLQDIRHTVSSGTVYCFIIDIP</sequence>
<protein>
    <submittedName>
        <fullName evidence="1">Uncharacterized protein</fullName>
    </submittedName>
</protein>
<evidence type="ECO:0000313" key="2">
    <source>
        <dbReference type="Proteomes" id="UP001341840"/>
    </source>
</evidence>
<evidence type="ECO:0000313" key="1">
    <source>
        <dbReference type="EMBL" id="MED6143829.1"/>
    </source>
</evidence>
<reference evidence="1 2" key="1">
    <citation type="journal article" date="2023" name="Plants (Basel)">
        <title>Bridging the Gap: Combining Genomics and Transcriptomics Approaches to Understand Stylosanthes scabra, an Orphan Legume from the Brazilian Caatinga.</title>
        <authorList>
            <person name="Ferreira-Neto J.R.C."/>
            <person name="da Silva M.D."/>
            <person name="Binneck E."/>
            <person name="de Melo N.F."/>
            <person name="da Silva R.H."/>
            <person name="de Melo A.L.T.M."/>
            <person name="Pandolfi V."/>
            <person name="Bustamante F.O."/>
            <person name="Brasileiro-Vidal A.C."/>
            <person name="Benko-Iseppon A.M."/>
        </authorList>
    </citation>
    <scope>NUCLEOTIDE SEQUENCE [LARGE SCALE GENOMIC DNA]</scope>
    <source>
        <tissue evidence="1">Leaves</tissue>
    </source>
</reference>
<dbReference type="EMBL" id="JASCZI010090643">
    <property type="protein sequence ID" value="MED6143829.1"/>
    <property type="molecule type" value="Genomic_DNA"/>
</dbReference>
<keyword evidence="2" id="KW-1185">Reference proteome</keyword>